<evidence type="ECO:0000256" key="5">
    <source>
        <dbReference type="ARBA" id="ARBA00022840"/>
    </source>
</evidence>
<sequence>MMDIPDLDELEWLESHAQDDDQFDDDFELDVEPPSPPSSPSLEKPPQRPPLSLPPKPSLQLNPISKKRPGSDLSSSISLDETPNHRLNINGTNGKRSRIGEDESRSDKVAQPDCPGVSEENMEGSDDDEEWLRFSPPQDTIEEMEVVEEQERILFRYATEIDGACVPITGLDGERVYAKICTSTEIDEEARNRKLNFRRDNNGLLQEPVRVMMEKVEQEHFAKFRQVNVYKLCIRFVWRKREDVMYIDETCSFVKALQGSFEDDTVEVVPSLAPVTTEKLWVEKYAPSSFTELLSDEKTNREVLLWLKQWDSCVFGSEIKSTTDDVLTSLRRHSTGSHHLKQSSRSFSRNNRETRFNKDMTKADMELDKENNTSPGIQEMWDNKNKSSGPPEQKVLLLCGSPGLGKTTLAHVAASHCGYRVVEINASDNRSASTIEAKILDVVQMNSVIADSKPKCLVVDEIDGALGDGKGAVEIILRLLAAEKKLDTGKENVSQEANTGQKSSGKKQKSSVLLRPVICICNDLYAPALRPLRQVAKVHIFVQPTVSRVANRLKYICNKEGVNSSSVALSALAECTECDIRSCLNTLQFLNKKKEMLNVMDISSQVVGRKDATKSAFDIWKEVQCLDNLGVSDVTHQYIMRTQKMSLLVYQPPIAIFIHRLIAQLERKDIQWPKPLQSTVYSCSNMDYSIGNLKMDVKQLLEQPRSAIVSLLGHTSVALHLLSDKERCDLVQLVNTMVSYSMTYKNIKSDRPDTWRREDEATTIALDPPLSNFVHFKDYSSCHIDLALAVKQVLVHEVEKQKILQGSLSKSANLREQENHALAKNNVGTRPPSKFSFTNGAVEMKTNQKSQAVEKPELPKAVVEVKSVQKTKKSSGSLTSFFSRIKKVGEKGSEATNSDVPKSATSRRDSHPFLFKFNEVCYCYLETIEFDMISLPDPVLKPGWIHHFGRPDFSLVCFVQGYTNAVKRPVKMREFLL</sequence>
<dbReference type="InterPro" id="IPR003959">
    <property type="entry name" value="ATPase_AAA_core"/>
</dbReference>
<keyword evidence="3" id="KW-0235">DNA replication</keyword>
<evidence type="ECO:0000256" key="9">
    <source>
        <dbReference type="ARBA" id="ARBA00043975"/>
    </source>
</evidence>
<evidence type="ECO:0000256" key="10">
    <source>
        <dbReference type="ARBA" id="ARBA00069525"/>
    </source>
</evidence>
<feature type="domain" description="AAA+ ATPase" evidence="12">
    <location>
        <begin position="392"/>
        <end position="547"/>
    </location>
</feature>
<evidence type="ECO:0000313" key="13">
    <source>
        <dbReference type="EMBL" id="KAG6394859.1"/>
    </source>
</evidence>
<dbReference type="GO" id="GO:0005524">
    <property type="term" value="F:ATP binding"/>
    <property type="evidence" value="ECO:0007669"/>
    <property type="project" value="UniProtKB-KW"/>
</dbReference>
<dbReference type="InterPro" id="IPR003593">
    <property type="entry name" value="AAA+_ATPase"/>
</dbReference>
<keyword evidence="4" id="KW-0547">Nucleotide-binding</keyword>
<dbReference type="InterPro" id="IPR027417">
    <property type="entry name" value="P-loop_NTPase"/>
</dbReference>
<dbReference type="InterPro" id="IPR047854">
    <property type="entry name" value="RFC_lid"/>
</dbReference>
<feature type="compositionally biased region" description="Polar residues" evidence="11">
    <location>
        <begin position="72"/>
        <end position="94"/>
    </location>
</feature>
<dbReference type="GO" id="GO:0003677">
    <property type="term" value="F:DNA binding"/>
    <property type="evidence" value="ECO:0007669"/>
    <property type="project" value="UniProtKB-KW"/>
</dbReference>
<dbReference type="GO" id="GO:0016887">
    <property type="term" value="F:ATP hydrolysis activity"/>
    <property type="evidence" value="ECO:0007669"/>
    <property type="project" value="InterPro"/>
</dbReference>
<evidence type="ECO:0000256" key="8">
    <source>
        <dbReference type="ARBA" id="ARBA00023306"/>
    </source>
</evidence>
<dbReference type="Proteomes" id="UP000298416">
    <property type="component" value="Unassembled WGS sequence"/>
</dbReference>
<keyword evidence="8" id="KW-0131">Cell cycle</keyword>
<dbReference type="GO" id="GO:0006260">
    <property type="term" value="P:DNA replication"/>
    <property type="evidence" value="ECO:0007669"/>
    <property type="project" value="UniProtKB-KW"/>
</dbReference>
<feature type="compositionally biased region" description="Pro residues" evidence="11">
    <location>
        <begin position="47"/>
        <end position="57"/>
    </location>
</feature>
<dbReference type="Gene3D" id="3.40.50.300">
    <property type="entry name" value="P-loop containing nucleotide triphosphate hydrolases"/>
    <property type="match status" value="1"/>
</dbReference>
<feature type="region of interest" description="Disordered" evidence="11">
    <location>
        <begin position="1"/>
        <end position="130"/>
    </location>
</feature>
<dbReference type="AlphaFoldDB" id="A0A8X8Z8D7"/>
<dbReference type="SMART" id="SM00382">
    <property type="entry name" value="AAA"/>
    <property type="match status" value="1"/>
</dbReference>
<reference evidence="13" key="1">
    <citation type="submission" date="2018-01" db="EMBL/GenBank/DDBJ databases">
        <authorList>
            <person name="Mao J.F."/>
        </authorList>
    </citation>
    <scope>NUCLEOTIDE SEQUENCE</scope>
    <source>
        <strain evidence="13">Huo1</strain>
        <tissue evidence="13">Leaf</tissue>
    </source>
</reference>
<dbReference type="CDD" id="cd00009">
    <property type="entry name" value="AAA"/>
    <property type="match status" value="1"/>
</dbReference>
<gene>
    <name evidence="13" type="ORF">SASPL_145449</name>
</gene>
<evidence type="ECO:0000256" key="1">
    <source>
        <dbReference type="ARBA" id="ARBA00004123"/>
    </source>
</evidence>
<dbReference type="Pfam" id="PF00004">
    <property type="entry name" value="AAA"/>
    <property type="match status" value="1"/>
</dbReference>
<comment type="subunit">
    <text evidence="2">Heterotetramer of subunits RFC2, RFC3, RFC4 and RFC5 that can form a complex with RFC1.</text>
</comment>
<accession>A0A8X8Z8D7</accession>
<dbReference type="CDD" id="cd18140">
    <property type="entry name" value="HLD_clamp_RFC"/>
    <property type="match status" value="1"/>
</dbReference>
<evidence type="ECO:0000256" key="7">
    <source>
        <dbReference type="ARBA" id="ARBA00023242"/>
    </source>
</evidence>
<reference evidence="13" key="2">
    <citation type="submission" date="2020-08" db="EMBL/GenBank/DDBJ databases">
        <title>Plant Genome Project.</title>
        <authorList>
            <person name="Zhang R.-G."/>
        </authorList>
    </citation>
    <scope>NUCLEOTIDE SEQUENCE</scope>
    <source>
        <strain evidence="13">Huo1</strain>
        <tissue evidence="13">Leaf</tissue>
    </source>
</reference>
<evidence type="ECO:0000256" key="11">
    <source>
        <dbReference type="SAM" id="MobiDB-lite"/>
    </source>
</evidence>
<feature type="compositionally biased region" description="Basic residues" evidence="11">
    <location>
        <begin position="333"/>
        <end position="342"/>
    </location>
</feature>
<evidence type="ECO:0000256" key="2">
    <source>
        <dbReference type="ARBA" id="ARBA00011480"/>
    </source>
</evidence>
<feature type="compositionally biased region" description="Acidic residues" evidence="11">
    <location>
        <begin position="120"/>
        <end position="130"/>
    </location>
</feature>
<feature type="compositionally biased region" description="Basic and acidic residues" evidence="11">
    <location>
        <begin position="98"/>
        <end position="110"/>
    </location>
</feature>
<dbReference type="SUPFAM" id="SSF52540">
    <property type="entry name" value="P-loop containing nucleoside triphosphate hydrolases"/>
    <property type="match status" value="1"/>
</dbReference>
<feature type="region of interest" description="Disordered" evidence="11">
    <location>
        <begin position="368"/>
        <end position="389"/>
    </location>
</feature>
<evidence type="ECO:0000256" key="3">
    <source>
        <dbReference type="ARBA" id="ARBA00022705"/>
    </source>
</evidence>
<dbReference type="GO" id="GO:0005634">
    <property type="term" value="C:nucleus"/>
    <property type="evidence" value="ECO:0007669"/>
    <property type="project" value="UniProtKB-SubCell"/>
</dbReference>
<keyword evidence="5" id="KW-0067">ATP-binding</keyword>
<evidence type="ECO:0000256" key="6">
    <source>
        <dbReference type="ARBA" id="ARBA00023125"/>
    </source>
</evidence>
<evidence type="ECO:0000259" key="12">
    <source>
        <dbReference type="SMART" id="SM00382"/>
    </source>
</evidence>
<dbReference type="PANTHER" id="PTHR46765">
    <property type="entry name" value="P-LOOP CONTAINING NUCLEOSIDE TRIPHOSPHATE HYDROLASES SUPERFAMILY PROTEIN"/>
    <property type="match status" value="1"/>
</dbReference>
<dbReference type="InterPro" id="IPR053016">
    <property type="entry name" value="CTF18-RFC_complex"/>
</dbReference>
<feature type="region of interest" description="Disordered" evidence="11">
    <location>
        <begin position="333"/>
        <end position="355"/>
    </location>
</feature>
<organism evidence="13">
    <name type="scientific">Salvia splendens</name>
    <name type="common">Scarlet sage</name>
    <dbReference type="NCBI Taxonomy" id="180675"/>
    <lineage>
        <taxon>Eukaryota</taxon>
        <taxon>Viridiplantae</taxon>
        <taxon>Streptophyta</taxon>
        <taxon>Embryophyta</taxon>
        <taxon>Tracheophyta</taxon>
        <taxon>Spermatophyta</taxon>
        <taxon>Magnoliopsida</taxon>
        <taxon>eudicotyledons</taxon>
        <taxon>Gunneridae</taxon>
        <taxon>Pentapetalae</taxon>
        <taxon>asterids</taxon>
        <taxon>lamiids</taxon>
        <taxon>Lamiales</taxon>
        <taxon>Lamiaceae</taxon>
        <taxon>Nepetoideae</taxon>
        <taxon>Mentheae</taxon>
        <taxon>Salviinae</taxon>
        <taxon>Salvia</taxon>
        <taxon>Salvia subgen. Calosphace</taxon>
        <taxon>core Calosphace</taxon>
    </lineage>
</organism>
<dbReference type="Gene3D" id="1.10.8.60">
    <property type="match status" value="1"/>
</dbReference>
<evidence type="ECO:0000256" key="4">
    <source>
        <dbReference type="ARBA" id="ARBA00022741"/>
    </source>
</evidence>
<comment type="subcellular location">
    <subcellularLocation>
        <location evidence="1">Nucleus</location>
    </subcellularLocation>
</comment>
<comment type="similarity">
    <text evidence="9">Belongs to the activator 1 small subunits family. CTF18 subfamily.</text>
</comment>
<keyword evidence="14" id="KW-1185">Reference proteome</keyword>
<dbReference type="EMBL" id="PNBA02000017">
    <property type="protein sequence ID" value="KAG6394859.1"/>
    <property type="molecule type" value="Genomic_DNA"/>
</dbReference>
<proteinExistence type="inferred from homology"/>
<name>A0A8X8Z8D7_SALSN</name>
<protein>
    <recommendedName>
        <fullName evidence="10">Chromosome transmission fidelity protein 18 homolog</fullName>
    </recommendedName>
</protein>
<feature type="compositionally biased region" description="Acidic residues" evidence="11">
    <location>
        <begin position="20"/>
        <end position="31"/>
    </location>
</feature>
<dbReference type="PANTHER" id="PTHR46765:SF1">
    <property type="entry name" value="P-LOOP CONTAINING NUCLEOSIDE TRIPHOSPHATE HYDROLASES SUPERFAMILY PROTEIN"/>
    <property type="match status" value="1"/>
</dbReference>
<evidence type="ECO:0000313" key="14">
    <source>
        <dbReference type="Proteomes" id="UP000298416"/>
    </source>
</evidence>
<dbReference type="FunFam" id="1.10.8.60:FF:000074">
    <property type="entry name" value="Chromosome transmission fidelity protein 18"/>
    <property type="match status" value="1"/>
</dbReference>
<feature type="compositionally biased region" description="Acidic residues" evidence="11">
    <location>
        <begin position="1"/>
        <end position="12"/>
    </location>
</feature>
<keyword evidence="7" id="KW-0539">Nucleus</keyword>
<comment type="caution">
    <text evidence="13">The sequence shown here is derived from an EMBL/GenBank/DDBJ whole genome shotgun (WGS) entry which is preliminary data.</text>
</comment>
<keyword evidence="6" id="KW-0238">DNA-binding</keyword>